<dbReference type="PANTHER" id="PTHR43776:SF7">
    <property type="entry name" value="D,D-DIPEPTIDE TRANSPORT ATP-BINDING PROTEIN DDPF-RELATED"/>
    <property type="match status" value="1"/>
</dbReference>
<dbReference type="InterPro" id="IPR050319">
    <property type="entry name" value="ABC_transp_ATP-bind"/>
</dbReference>
<evidence type="ECO:0000313" key="7">
    <source>
        <dbReference type="Proteomes" id="UP000285112"/>
    </source>
</evidence>
<evidence type="ECO:0000256" key="4">
    <source>
        <dbReference type="ARBA" id="ARBA00022840"/>
    </source>
</evidence>
<dbReference type="InterPro" id="IPR003439">
    <property type="entry name" value="ABC_transporter-like_ATP-bd"/>
</dbReference>
<keyword evidence="4 6" id="KW-0067">ATP-binding</keyword>
<dbReference type="AlphaFoldDB" id="A0A419HZQ6"/>
<comment type="caution">
    <text evidence="6">The sequence shown here is derived from an EMBL/GenBank/DDBJ whole genome shotgun (WGS) entry which is preliminary data.</text>
</comment>
<dbReference type="SUPFAM" id="SSF52540">
    <property type="entry name" value="P-loop containing nucleoside triphosphate hydrolases"/>
    <property type="match status" value="1"/>
</dbReference>
<keyword evidence="3" id="KW-0547">Nucleotide-binding</keyword>
<name>A0A419HZQ6_9PSEU</name>
<evidence type="ECO:0000256" key="2">
    <source>
        <dbReference type="ARBA" id="ARBA00022448"/>
    </source>
</evidence>
<gene>
    <name evidence="6" type="ORF">D5S19_21515</name>
</gene>
<dbReference type="Gene3D" id="3.40.50.300">
    <property type="entry name" value="P-loop containing nucleotide triphosphate hydrolases"/>
    <property type="match status" value="1"/>
</dbReference>
<organism evidence="6 7">
    <name type="scientific">Amycolatopsis panacis</name>
    <dbReference type="NCBI Taxonomy" id="2340917"/>
    <lineage>
        <taxon>Bacteria</taxon>
        <taxon>Bacillati</taxon>
        <taxon>Actinomycetota</taxon>
        <taxon>Actinomycetes</taxon>
        <taxon>Pseudonocardiales</taxon>
        <taxon>Pseudonocardiaceae</taxon>
        <taxon>Amycolatopsis</taxon>
    </lineage>
</organism>
<evidence type="ECO:0000256" key="3">
    <source>
        <dbReference type="ARBA" id="ARBA00022741"/>
    </source>
</evidence>
<protein>
    <submittedName>
        <fullName evidence="6">ABC transporter ATP-binding protein</fullName>
    </submittedName>
</protein>
<keyword evidence="7" id="KW-1185">Reference proteome</keyword>
<dbReference type="Proteomes" id="UP000285112">
    <property type="component" value="Unassembled WGS sequence"/>
</dbReference>
<proteinExistence type="inferred from homology"/>
<dbReference type="GO" id="GO:0016887">
    <property type="term" value="F:ATP hydrolysis activity"/>
    <property type="evidence" value="ECO:0007669"/>
    <property type="project" value="InterPro"/>
</dbReference>
<dbReference type="GO" id="GO:0005524">
    <property type="term" value="F:ATP binding"/>
    <property type="evidence" value="ECO:0007669"/>
    <property type="project" value="UniProtKB-KW"/>
</dbReference>
<evidence type="ECO:0000313" key="6">
    <source>
        <dbReference type="EMBL" id="RJQ82684.1"/>
    </source>
</evidence>
<dbReference type="InterPro" id="IPR003593">
    <property type="entry name" value="AAA+_ATPase"/>
</dbReference>
<dbReference type="PANTHER" id="PTHR43776">
    <property type="entry name" value="TRANSPORT ATP-BINDING PROTEIN"/>
    <property type="match status" value="1"/>
</dbReference>
<feature type="domain" description="ABC transporter" evidence="5">
    <location>
        <begin position="26"/>
        <end position="272"/>
    </location>
</feature>
<dbReference type="Pfam" id="PF00005">
    <property type="entry name" value="ABC_tran"/>
    <property type="match status" value="1"/>
</dbReference>
<dbReference type="PROSITE" id="PS00211">
    <property type="entry name" value="ABC_TRANSPORTER_1"/>
    <property type="match status" value="1"/>
</dbReference>
<sequence>MSRRVFRCRPRAAAGRASRRTSMAILEIDDVTVTYGATRRLTRRMGTSHVAVDHVSLQVERGQIVGVVGESGSGKSSLAKAVVGLVAPTSGEIRLGGQALPARRPRAVRRRMQMVFQDPSSALNPALTVGKAIVELLEIDGLGRSAARSRAVDLIEMVGLPPSMLDVRPGALSGGQRQRASIARALATNPEVIVADEPTSALDVSVQATVLNLLREFTGSLGLAVLFITHDLGVVRRLCDEVAVMQKGRVVERGRTASVFDAATDPYTRQLLASIPAIG</sequence>
<accession>A0A419HZQ6</accession>
<evidence type="ECO:0000256" key="1">
    <source>
        <dbReference type="ARBA" id="ARBA00005417"/>
    </source>
</evidence>
<dbReference type="CDD" id="cd03257">
    <property type="entry name" value="ABC_NikE_OppD_transporters"/>
    <property type="match status" value="1"/>
</dbReference>
<evidence type="ECO:0000259" key="5">
    <source>
        <dbReference type="PROSITE" id="PS50893"/>
    </source>
</evidence>
<dbReference type="GO" id="GO:0055085">
    <property type="term" value="P:transmembrane transport"/>
    <property type="evidence" value="ECO:0007669"/>
    <property type="project" value="UniProtKB-ARBA"/>
</dbReference>
<dbReference type="InterPro" id="IPR027417">
    <property type="entry name" value="P-loop_NTPase"/>
</dbReference>
<keyword evidence="2" id="KW-0813">Transport</keyword>
<comment type="similarity">
    <text evidence="1">Belongs to the ABC transporter superfamily.</text>
</comment>
<dbReference type="SMART" id="SM00382">
    <property type="entry name" value="AAA"/>
    <property type="match status" value="1"/>
</dbReference>
<dbReference type="InterPro" id="IPR017871">
    <property type="entry name" value="ABC_transporter-like_CS"/>
</dbReference>
<reference evidence="6 7" key="1">
    <citation type="submission" date="2018-09" db="EMBL/GenBank/DDBJ databases">
        <title>YIM PH 21725 draft genome.</title>
        <authorList>
            <person name="Miao C."/>
        </authorList>
    </citation>
    <scope>NUCLEOTIDE SEQUENCE [LARGE SCALE GENOMIC DNA]</scope>
    <source>
        <strain evidence="7">YIM PH21725</strain>
    </source>
</reference>
<dbReference type="PROSITE" id="PS50893">
    <property type="entry name" value="ABC_TRANSPORTER_2"/>
    <property type="match status" value="1"/>
</dbReference>
<dbReference type="EMBL" id="QZFV01000100">
    <property type="protein sequence ID" value="RJQ82684.1"/>
    <property type="molecule type" value="Genomic_DNA"/>
</dbReference>